<name>A0AA39F4J2_MICHY</name>
<dbReference type="PANTHER" id="PTHR24252">
    <property type="entry name" value="ACROSIN-RELATED"/>
    <property type="match status" value="1"/>
</dbReference>
<evidence type="ECO:0000256" key="5">
    <source>
        <dbReference type="ARBA" id="ARBA00022825"/>
    </source>
</evidence>
<evidence type="ECO:0000256" key="7">
    <source>
        <dbReference type="ARBA" id="ARBA00044036"/>
    </source>
</evidence>
<keyword evidence="2" id="KW-0964">Secreted</keyword>
<dbReference type="AlphaFoldDB" id="A0AA39F4J2"/>
<dbReference type="SMART" id="SM00020">
    <property type="entry name" value="Tryp_SPc"/>
    <property type="match status" value="1"/>
</dbReference>
<comment type="caution">
    <text evidence="10">The sequence shown here is derived from an EMBL/GenBank/DDBJ whole genome shotgun (WGS) entry which is preliminary data.</text>
</comment>
<dbReference type="GO" id="GO:0005576">
    <property type="term" value="C:extracellular region"/>
    <property type="evidence" value="ECO:0007669"/>
    <property type="project" value="UniProtKB-SubCell"/>
</dbReference>
<sequence length="313" mass="34158">MYCGVSSDKHLKGIGEHTNFSIQFKMHQCAEYAKLVYVDEAAPILRINAGNNVVSKCGIVETPLIVGGIKVKPREFPHMAIIGYGKKVLWQCGGSIISEKYILTAAHCVDSPNEGPAIKVRAGVITLNDTGSNMQERNVINRQKHPDYKLPSRYNDIALLTLDKPLDLNADVRPGCLEFESSPPGKHVIATGFGRTSYDAEKGSNDLMKVTLDHIDPDVCKKYLEGDIGGKLMPQGLVSSIVCAGVLEGGKDTCQGDSGGPLQRVLSEPYCMYSILGITSFGKFCAFKNSPAVYTRVSSYLDWIEKIVWPNAK</sequence>
<dbReference type="GO" id="GO:0016485">
    <property type="term" value="P:protein processing"/>
    <property type="evidence" value="ECO:0007669"/>
    <property type="project" value="UniProtKB-ARBA"/>
</dbReference>
<comment type="subcellular location">
    <subcellularLocation>
        <location evidence="1">Secreted</location>
        <location evidence="1">Extracellular space</location>
    </subcellularLocation>
</comment>
<dbReference type="PROSITE" id="PS00135">
    <property type="entry name" value="TRYPSIN_SER"/>
    <property type="match status" value="1"/>
</dbReference>
<organism evidence="10 11">
    <name type="scientific">Microctonus hyperodae</name>
    <name type="common">Parasitoid wasp</name>
    <dbReference type="NCBI Taxonomy" id="165561"/>
    <lineage>
        <taxon>Eukaryota</taxon>
        <taxon>Metazoa</taxon>
        <taxon>Ecdysozoa</taxon>
        <taxon>Arthropoda</taxon>
        <taxon>Hexapoda</taxon>
        <taxon>Insecta</taxon>
        <taxon>Pterygota</taxon>
        <taxon>Neoptera</taxon>
        <taxon>Endopterygota</taxon>
        <taxon>Hymenoptera</taxon>
        <taxon>Apocrita</taxon>
        <taxon>Ichneumonoidea</taxon>
        <taxon>Braconidae</taxon>
        <taxon>Euphorinae</taxon>
        <taxon>Microctonus</taxon>
    </lineage>
</organism>
<dbReference type="InterPro" id="IPR033116">
    <property type="entry name" value="TRYPSIN_SER"/>
</dbReference>
<dbReference type="EC" id="3.4.21.1" evidence="7"/>
<dbReference type="PROSITE" id="PS50240">
    <property type="entry name" value="TRYPSIN_DOM"/>
    <property type="match status" value="1"/>
</dbReference>
<dbReference type="InterPro" id="IPR018114">
    <property type="entry name" value="TRYPSIN_HIS"/>
</dbReference>
<dbReference type="CDD" id="cd00190">
    <property type="entry name" value="Tryp_SPc"/>
    <property type="match status" value="1"/>
</dbReference>
<protein>
    <recommendedName>
        <fullName evidence="7">chymotrypsin</fullName>
        <ecNumber evidence="7">3.4.21.1</ecNumber>
    </recommendedName>
</protein>
<evidence type="ECO:0000313" key="11">
    <source>
        <dbReference type="Proteomes" id="UP001168972"/>
    </source>
</evidence>
<evidence type="ECO:0000313" key="10">
    <source>
        <dbReference type="EMBL" id="KAK0162751.1"/>
    </source>
</evidence>
<dbReference type="InterPro" id="IPR009003">
    <property type="entry name" value="Peptidase_S1_PA"/>
</dbReference>
<dbReference type="InterPro" id="IPR001254">
    <property type="entry name" value="Trypsin_dom"/>
</dbReference>
<dbReference type="Proteomes" id="UP001168972">
    <property type="component" value="Unassembled WGS sequence"/>
</dbReference>
<dbReference type="SUPFAM" id="SSF50494">
    <property type="entry name" value="Trypsin-like serine proteases"/>
    <property type="match status" value="1"/>
</dbReference>
<evidence type="ECO:0000256" key="8">
    <source>
        <dbReference type="RuleBase" id="RU363034"/>
    </source>
</evidence>
<keyword evidence="11" id="KW-1185">Reference proteome</keyword>
<dbReference type="PRINTS" id="PR00722">
    <property type="entry name" value="CHYMOTRYPSIN"/>
</dbReference>
<evidence type="ECO:0000256" key="1">
    <source>
        <dbReference type="ARBA" id="ARBA00004239"/>
    </source>
</evidence>
<keyword evidence="5 8" id="KW-0720">Serine protease</keyword>
<reference evidence="10" key="1">
    <citation type="journal article" date="2023" name="bioRxiv">
        <title>Scaffold-level genome assemblies of two parasitoid biocontrol wasps reveal the parthenogenesis mechanism and an associated novel virus.</title>
        <authorList>
            <person name="Inwood S."/>
            <person name="Skelly J."/>
            <person name="Guhlin J."/>
            <person name="Harrop T."/>
            <person name="Goldson S."/>
            <person name="Dearden P."/>
        </authorList>
    </citation>
    <scope>NUCLEOTIDE SEQUENCE</scope>
    <source>
        <strain evidence="10">Lincoln</strain>
        <tissue evidence="10">Whole body</tissue>
    </source>
</reference>
<keyword evidence="6" id="KW-1015">Disulfide bond</keyword>
<accession>A0AA39F4J2</accession>
<dbReference type="Gene3D" id="2.40.10.10">
    <property type="entry name" value="Trypsin-like serine proteases"/>
    <property type="match status" value="1"/>
</dbReference>
<keyword evidence="3 8" id="KW-0645">Protease</keyword>
<proteinExistence type="predicted"/>
<dbReference type="FunFam" id="2.40.10.10:FF:000047">
    <property type="entry name" value="Trypsin eta"/>
    <property type="match status" value="1"/>
</dbReference>
<dbReference type="InterPro" id="IPR001314">
    <property type="entry name" value="Peptidase_S1A"/>
</dbReference>
<evidence type="ECO:0000256" key="2">
    <source>
        <dbReference type="ARBA" id="ARBA00022525"/>
    </source>
</evidence>
<gene>
    <name evidence="10" type="ORF">PV327_006503</name>
</gene>
<dbReference type="GO" id="GO:0004252">
    <property type="term" value="F:serine-type endopeptidase activity"/>
    <property type="evidence" value="ECO:0007669"/>
    <property type="project" value="UniProtKB-EC"/>
</dbReference>
<evidence type="ECO:0000256" key="4">
    <source>
        <dbReference type="ARBA" id="ARBA00022801"/>
    </source>
</evidence>
<feature type="domain" description="Peptidase S1" evidence="9">
    <location>
        <begin position="65"/>
        <end position="309"/>
    </location>
</feature>
<dbReference type="EMBL" id="JAQQBR010001833">
    <property type="protein sequence ID" value="KAK0162751.1"/>
    <property type="molecule type" value="Genomic_DNA"/>
</dbReference>
<reference evidence="10" key="2">
    <citation type="submission" date="2023-03" db="EMBL/GenBank/DDBJ databases">
        <authorList>
            <person name="Inwood S.N."/>
            <person name="Skelly J.G."/>
            <person name="Guhlin J."/>
            <person name="Harrop T.W.R."/>
            <person name="Goldson S.G."/>
            <person name="Dearden P.K."/>
        </authorList>
    </citation>
    <scope>NUCLEOTIDE SEQUENCE</scope>
    <source>
        <strain evidence="10">Lincoln</strain>
        <tissue evidence="10">Whole body</tissue>
    </source>
</reference>
<dbReference type="PROSITE" id="PS00134">
    <property type="entry name" value="TRYPSIN_HIS"/>
    <property type="match status" value="1"/>
</dbReference>
<dbReference type="PANTHER" id="PTHR24252:SF7">
    <property type="entry name" value="HYALIN"/>
    <property type="match status" value="1"/>
</dbReference>
<evidence type="ECO:0000256" key="6">
    <source>
        <dbReference type="ARBA" id="ARBA00023157"/>
    </source>
</evidence>
<dbReference type="Pfam" id="PF00089">
    <property type="entry name" value="Trypsin"/>
    <property type="match status" value="1"/>
</dbReference>
<evidence type="ECO:0000256" key="3">
    <source>
        <dbReference type="ARBA" id="ARBA00022670"/>
    </source>
</evidence>
<keyword evidence="4 8" id="KW-0378">Hydrolase</keyword>
<dbReference type="InterPro" id="IPR043504">
    <property type="entry name" value="Peptidase_S1_PA_chymotrypsin"/>
</dbReference>
<evidence type="ECO:0000259" key="9">
    <source>
        <dbReference type="PROSITE" id="PS50240"/>
    </source>
</evidence>